<evidence type="ECO:0000259" key="4">
    <source>
        <dbReference type="PROSITE" id="PS50011"/>
    </source>
</evidence>
<name>A0A8R1HK23_CAEJA</name>
<dbReference type="FunFam" id="1.10.510.10:FF:000960">
    <property type="entry name" value="Protein CBG19102"/>
    <property type="match status" value="1"/>
</dbReference>
<feature type="transmembrane region" description="Helical" evidence="3">
    <location>
        <begin position="2185"/>
        <end position="2207"/>
    </location>
</feature>
<reference evidence="5" key="2">
    <citation type="submission" date="2022-06" db="UniProtKB">
        <authorList>
            <consortium name="EnsemblMetazoa"/>
        </authorList>
    </citation>
    <scope>IDENTIFICATION</scope>
    <source>
        <strain evidence="5">DF5081</strain>
    </source>
</reference>
<dbReference type="InterPro" id="IPR046837">
    <property type="entry name" value="Laa1/Sip1/HEATR5-like_HEAT"/>
</dbReference>
<dbReference type="PANTHER" id="PTHR21663">
    <property type="entry name" value="HYPOTHETICAL HEAT DOMAIN-CONTAINING"/>
    <property type="match status" value="1"/>
</dbReference>
<dbReference type="SUPFAM" id="SSF48371">
    <property type="entry name" value="ARM repeat"/>
    <property type="match status" value="2"/>
</dbReference>
<dbReference type="InterPro" id="IPR011009">
    <property type="entry name" value="Kinase-like_dom_sf"/>
</dbReference>
<protein>
    <submittedName>
        <fullName evidence="5">Protein kinase domain-containing protein</fullName>
    </submittedName>
</protein>
<keyword evidence="6" id="KW-1185">Reference proteome</keyword>
<feature type="region of interest" description="Disordered" evidence="2">
    <location>
        <begin position="2652"/>
        <end position="2680"/>
    </location>
</feature>
<evidence type="ECO:0000313" key="6">
    <source>
        <dbReference type="Proteomes" id="UP000005237"/>
    </source>
</evidence>
<dbReference type="InterPro" id="IPR000719">
    <property type="entry name" value="Prot_kinase_dom"/>
</dbReference>
<evidence type="ECO:0000256" key="3">
    <source>
        <dbReference type="SAM" id="Phobius"/>
    </source>
</evidence>
<feature type="region of interest" description="Disordered" evidence="2">
    <location>
        <begin position="1200"/>
        <end position="1242"/>
    </location>
</feature>
<dbReference type="Gene3D" id="1.25.10.10">
    <property type="entry name" value="Leucine-rich Repeat Variant"/>
    <property type="match status" value="3"/>
</dbReference>
<dbReference type="Pfam" id="PF20210">
    <property type="entry name" value="Laa1_Sip1_HTR5"/>
    <property type="match status" value="1"/>
</dbReference>
<dbReference type="InterPro" id="IPR040108">
    <property type="entry name" value="Laa1/Sip1/HEATR5"/>
</dbReference>
<dbReference type="Pfam" id="PF07714">
    <property type="entry name" value="PK_Tyr_Ser-Thr"/>
    <property type="match status" value="1"/>
</dbReference>
<dbReference type="GO" id="GO:0005829">
    <property type="term" value="C:cytosol"/>
    <property type="evidence" value="ECO:0007669"/>
    <property type="project" value="GOC"/>
</dbReference>
<dbReference type="EnsemblMetazoa" id="CJA04010.1">
    <property type="protein sequence ID" value="CJA04010.1"/>
    <property type="gene ID" value="WBGene00123214"/>
</dbReference>
<dbReference type="InterPro" id="IPR008266">
    <property type="entry name" value="Tyr_kinase_AS"/>
</dbReference>
<dbReference type="PANTHER" id="PTHR21663:SF0">
    <property type="entry name" value="HEAT REPEAT-CONTAINING PROTEIN 5B"/>
    <property type="match status" value="1"/>
</dbReference>
<feature type="domain" description="Protein kinase" evidence="4">
    <location>
        <begin position="2281"/>
        <end position="2579"/>
    </location>
</feature>
<evidence type="ECO:0000256" key="1">
    <source>
        <dbReference type="ARBA" id="ARBA00008304"/>
    </source>
</evidence>
<dbReference type="Gene3D" id="3.30.200.20">
    <property type="entry name" value="Phosphorylase Kinase, domain 1"/>
    <property type="match status" value="1"/>
</dbReference>
<comment type="similarity">
    <text evidence="1">Belongs to the HEATR5 family.</text>
</comment>
<dbReference type="CDD" id="cd00192">
    <property type="entry name" value="PTKc"/>
    <property type="match status" value="1"/>
</dbReference>
<dbReference type="InterPro" id="IPR020635">
    <property type="entry name" value="Tyr_kinase_cat_dom"/>
</dbReference>
<dbReference type="GO" id="GO:0016020">
    <property type="term" value="C:membrane"/>
    <property type="evidence" value="ECO:0007669"/>
    <property type="project" value="TreeGrafter"/>
</dbReference>
<dbReference type="Gene3D" id="1.10.510.10">
    <property type="entry name" value="Transferase(Phosphotransferase) domain 1"/>
    <property type="match status" value="1"/>
</dbReference>
<dbReference type="GO" id="GO:0006897">
    <property type="term" value="P:endocytosis"/>
    <property type="evidence" value="ECO:0007669"/>
    <property type="project" value="TreeGrafter"/>
</dbReference>
<dbReference type="PROSITE" id="PS00109">
    <property type="entry name" value="PROTEIN_KINASE_TYR"/>
    <property type="match status" value="1"/>
</dbReference>
<dbReference type="PROSITE" id="PS50011">
    <property type="entry name" value="PROTEIN_KINASE_DOM"/>
    <property type="match status" value="1"/>
</dbReference>
<dbReference type="InterPro" id="IPR011989">
    <property type="entry name" value="ARM-like"/>
</dbReference>
<feature type="compositionally biased region" description="Acidic residues" evidence="2">
    <location>
        <begin position="1214"/>
        <end position="1229"/>
    </location>
</feature>
<reference evidence="6" key="1">
    <citation type="submission" date="2010-08" db="EMBL/GenBank/DDBJ databases">
        <authorList>
            <consortium name="Caenorhabditis japonica Sequencing Consortium"/>
            <person name="Wilson R.K."/>
        </authorList>
    </citation>
    <scope>NUCLEOTIDE SEQUENCE [LARGE SCALE GENOMIC DNA]</scope>
    <source>
        <strain evidence="6">DF5081</strain>
    </source>
</reference>
<dbReference type="GO" id="GO:0005524">
    <property type="term" value="F:ATP binding"/>
    <property type="evidence" value="ECO:0007669"/>
    <property type="project" value="InterPro"/>
</dbReference>
<feature type="compositionally biased region" description="Basic and acidic residues" evidence="2">
    <location>
        <begin position="1201"/>
        <end position="1213"/>
    </location>
</feature>
<dbReference type="GO" id="GO:0030139">
    <property type="term" value="C:endocytic vesicle"/>
    <property type="evidence" value="ECO:0007669"/>
    <property type="project" value="TreeGrafter"/>
</dbReference>
<dbReference type="InterPro" id="IPR016024">
    <property type="entry name" value="ARM-type_fold"/>
</dbReference>
<dbReference type="PRINTS" id="PR00109">
    <property type="entry name" value="TYRKINASE"/>
</dbReference>
<dbReference type="Pfam" id="PF25468">
    <property type="entry name" value="HEAT_HEATR5A"/>
    <property type="match status" value="1"/>
</dbReference>
<accession>A0A8R1HK23</accession>
<dbReference type="InterPro" id="IPR001245">
    <property type="entry name" value="Ser-Thr/Tyr_kinase_cat_dom"/>
</dbReference>
<dbReference type="GO" id="GO:0005794">
    <property type="term" value="C:Golgi apparatus"/>
    <property type="evidence" value="ECO:0007669"/>
    <property type="project" value="TreeGrafter"/>
</dbReference>
<dbReference type="Proteomes" id="UP000005237">
    <property type="component" value="Unassembled WGS sequence"/>
</dbReference>
<organism evidence="5 6">
    <name type="scientific">Caenorhabditis japonica</name>
    <dbReference type="NCBI Taxonomy" id="281687"/>
    <lineage>
        <taxon>Eukaryota</taxon>
        <taxon>Metazoa</taxon>
        <taxon>Ecdysozoa</taxon>
        <taxon>Nematoda</taxon>
        <taxon>Chromadorea</taxon>
        <taxon>Rhabditida</taxon>
        <taxon>Rhabditina</taxon>
        <taxon>Rhabditomorpha</taxon>
        <taxon>Rhabditoidea</taxon>
        <taxon>Rhabditidae</taxon>
        <taxon>Peloderinae</taxon>
        <taxon>Caenorhabditis</taxon>
    </lineage>
</organism>
<dbReference type="SUPFAM" id="SSF56112">
    <property type="entry name" value="Protein kinase-like (PK-like)"/>
    <property type="match status" value="1"/>
</dbReference>
<keyword evidence="3" id="KW-1133">Transmembrane helix</keyword>
<dbReference type="GO" id="GO:0008104">
    <property type="term" value="P:intracellular protein localization"/>
    <property type="evidence" value="ECO:0007669"/>
    <property type="project" value="TreeGrafter"/>
</dbReference>
<dbReference type="GO" id="GO:0042147">
    <property type="term" value="P:retrograde transport, endosome to Golgi"/>
    <property type="evidence" value="ECO:0007669"/>
    <property type="project" value="TreeGrafter"/>
</dbReference>
<dbReference type="GO" id="GO:0004713">
    <property type="term" value="F:protein tyrosine kinase activity"/>
    <property type="evidence" value="ECO:0007669"/>
    <property type="project" value="InterPro"/>
</dbReference>
<evidence type="ECO:0000256" key="2">
    <source>
        <dbReference type="SAM" id="MobiDB-lite"/>
    </source>
</evidence>
<dbReference type="SMART" id="SM00219">
    <property type="entry name" value="TyrKc"/>
    <property type="match status" value="1"/>
</dbReference>
<keyword evidence="3" id="KW-0812">Transmembrane</keyword>
<sequence>MDETHSLLLNEEALDACPEQKRPVFIYEWLRYLDRILPITQREDLKNVQKELQQQLESRLHSVVGPPTRKLIARCIGRVYALTGDIVALNSLLNSCNDTLKVKDESPKAVQSKLAALACLSALYDSMGRMAGRTIEDTLQIVKNWMGTAVSHSQAHIMNTLTCMVKALGPGDTATYKKIHTIAKSSLQDRLSARTPAVKIATLECLTALVQYHTPIYTTELEASCTMCIKVLEGSTYELRCAVAKFMAQLLSTSMKPPHGAVIKAKSNQMVPVRPATVTDTLNLLAAGFLRGGIGGFLKGSSSSFATLGRSDVRIGVSICYVEMMREMGSVWLEKHLIAVCCHLVDLASKCGHLAFTQNASHVTEALTIRRCISFILRQTIGSLLGENAQTLACKHLGVLLSQYVDLVSIGNGDNLDSSIDSSDYSSGYAVVVILQEISVLVRQIGTSVMPLFTEATGIMEHIFKCLTHPLSSARFAAAWCLRCIATAVPNLMTPLIDRCLPRLNQLSSSSRAISGFSMALAALLAASNDSSKLGIPYVKPVKVLDLAENMLKTAAEHPNLTIAKLESGWNLLNALIHLGPSVMKEHLPRVVKLWKAAYPRSKKDAIEEQKRGDAFSWHCSMIGQAGALSVMEAVALQPDLCSINDVLEKMKVPIECSLYTMSQVGNMIKTFGTDMRQANAVVRIRLYRLLLLLPPKHFEGHYADLLRELVADITLSDNSQSTMTTSLPMSQFNEVEKILISPYYDAADHSMVEDLLQTPITSVSIGNIEDDLSNLIRSSASQIGDTWPENESEPLTCLNTALMTYGKVFPLVANKHRIQVTEHFWETIQNCKNAARKQAILVNALTAKLLAYKTLCEHRAHRVDNEQLQKVSFELIASSLSSTCSMTRIVGAEALARLSQAVGSAQFVAQMAQYCFDKLKACKDEVNRSGHVLALGCLHRHVGSLGSGQHLNTGVSVVLALAQESQLPKVQTSALVAMALIAETGSGMFRGFVETVLSVCLKLLISTPTFVVDVVQGVSKSLTALITCVGPELSCPGVIDGVRTSLLAACAIQLSHHDPFVQAEAISGLQQMHLFAPRYVHMAQLVIDIGSLLSSTHLVIRRQAVSCLRQLVQRESKEVRNHAQVLVPQGIVDTNKKKYPLPESGLEGALFGMLDTEVNKEMRLHLQETLISLVQGTSGELLNNWLMLCKEILATSSDHSAARKKEEKKDRGEDDVDDDDDEEGDDDTNLAGMSSLMEEDKGKVQPRWPTKVFTMEIVNRLMSVCDTERAHLDMALAKELQITSAGKNDYLVLHLSDLVRMSFMAATSDNSSLRIAGLKSLEEVITRFSSCPEPEFPGHMILEQFQAQVGAALRPAFTDDTPSNVTSVACQVCSTWIGSGVARDLNDLKRVHQLLVSSLNKLKHGSINAQLYSESAATLEKLSILKAWAEVYVTAIDQDKIKNENEETRDHYEYNSSGSLLSLVEPETNSLIVYWLSTLNDAALLALPGHYSEQFLHRGGAFFNAHSAEACREYYQVCWPPILLACSTWLTKKNFELPSPSAVDLSTETNSVWRDEGNISRFYLLIGIAVESLSNRTRQIEDETIQMAVKSLTRLLSCEWCQMHLMSDVPAVIEILYVLHRSVLTRDSLATQLQCIECVGSIMDATQLAMRITNSRDISNGNMENEDTLRKIPNVMFGGDEGGKDGKITNTDGVKTISYALLELVVCTIFKQMPQINSVQLKANSLAALHLRKVGRLPAESIHLVVRSMQILVQIPSLCSPQAKITVLPVVMYLLLGFVRESARLDEGAIQTSSGYLSAIAAAAIQSIRSLVSQPPDDGTLASWKAVMRNAFFSVLNMSEDNERMQLDKCIIMLSAVVFTTSAPADVVLAHQESFSKLIILLKRHLQSDNVAVVMKTLQSLASIFGRKNFGAIFVHHLGKEIMPVVKRALAKIDSHEESISESDLAIIQECVKVIEVLAINAKDGKRIQVISLLVQLLVRLLRATSHTEWRKVGAIEKKLHEMAIGRLNAAASMWPAEFKKVIEWNQELKTRLESALLLQSTRHAHQISLAKTQETKVRNFWCGYEPILHSDDHTLLYGNDKVTYELVLKAVSSAPHYNEDVKPPRVTLLTDFVSDTFVTQYNQTLLPLLERYDFSIIAFTQEAYDGYKSKLAMKSSQIINDGGYGYSKELKMCEKPVANVTTIMLIIIGTCSGVMLILILLTVLYRQKYMWMRKLKRFKTSHVADIDENDMYAFLKCFYLYSLIAIKMSYLPRFVPTIFEVTSLPFRIDHWELSWDKLVVKNEKLGNGAYGHVFKGKIVGVPPAIEKYNRAEALDYADCDCAVKMLPKYATDAAKQEFRHEIELMKNLGFNEHIVNMLGCITASAKSCLVLEYCSSRDLLRYVKHKKCDLEISRSVDETIDSHKEFLNFAWQITQGMRFLVNKKIIHRDLAARNILITEQCGMKSAKVSDFGLAISREPMENGEITGSDRLPIKWLALECLEKAEFSHKSDVWSFGIVIFEMYSLGEVPFADIEPTELISHLKSGSRPKIPLLATDKVETVMLSCWEEKPMKRPDFDELSAMFATQLEQTTEGYGYLELVKTRDYRVIAEAIHGKPNEGGETGTAEEAICINDHPPYVTRNRSVTWRSKANANGEAKLGREYSLTTHICEDETSAPNGPPKLPAEAPEKEKKEKKKSYLNLPNLLPSLNLINPFSKDNEFKKTFKKKKFHFQEEKARRGSVPY</sequence>
<evidence type="ECO:0000313" key="5">
    <source>
        <dbReference type="EnsemblMetazoa" id="CJA04010.1"/>
    </source>
</evidence>
<proteinExistence type="inferred from homology"/>
<keyword evidence="3" id="KW-0472">Membrane</keyword>